<dbReference type="EMBL" id="JACHYA010000001">
    <property type="protein sequence ID" value="MBB3170546.1"/>
    <property type="molecule type" value="Genomic_DNA"/>
</dbReference>
<protein>
    <submittedName>
        <fullName evidence="1">Uncharacterized protein</fullName>
    </submittedName>
</protein>
<sequence>MLWKWINVVWDRTVDPEKRKRLLLDGVDPAEADAQLYGEAATERGPFNIMSTCVTGMIQRLMAPVRNDRFHLLTISCDSYSEETSVSCYDGYCQVSIPWDLSGFYDLDDYQKKKVIVDIVEAGLDVLEANGIVPVASPRKACAIVREVGYQSIWVVNEKRSASKLKASAIADSNTERLLVWLYVFGKGGQMMGRFLMAETGPEMVHVRNSYAKSMAWTGEALSITSEDGFGFAWDPSFDCPGFRFYEIVPRERAGAIRLGMPSCIAGRRVGALAVEEASVNGLVRRQVYEGVELGFDDNQKCTSIVFGAGSHPRLRGAELIGLSRREVRALLVAEGDDPIDEPGLVSSPALGVSVGFEGAGEDARAVKVTVS</sequence>
<dbReference type="AlphaFoldDB" id="A0A3N0AD01"/>
<proteinExistence type="predicted"/>
<evidence type="ECO:0000313" key="1">
    <source>
        <dbReference type="EMBL" id="MBB3170546.1"/>
    </source>
</evidence>
<dbReference type="Proteomes" id="UP000309454">
    <property type="component" value="Unassembled WGS sequence"/>
</dbReference>
<reference evidence="2 3" key="1">
    <citation type="submission" date="2019-04" db="EMBL/GenBank/DDBJ databases">
        <title>Microbes associate with the intestines of laboratory mice.</title>
        <authorList>
            <person name="Navarre W."/>
            <person name="Wong E."/>
            <person name="Huang K.C."/>
            <person name="Tropini C."/>
            <person name="Ng K."/>
            <person name="Yu B."/>
        </authorList>
    </citation>
    <scope>NUCLEOTIDE SEQUENCE [LARGE SCALE GENOMIC DNA]</scope>
    <source>
        <strain evidence="2 3">NM48_B13</strain>
    </source>
</reference>
<dbReference type="RefSeq" id="WP_123184617.1">
    <property type="nucleotide sequence ID" value="NZ_CANPEU010000001.1"/>
</dbReference>
<organism evidence="1 4">
    <name type="scientific">Parvibacter caecicola</name>
    <dbReference type="NCBI Taxonomy" id="747645"/>
    <lineage>
        <taxon>Bacteria</taxon>
        <taxon>Bacillati</taxon>
        <taxon>Actinomycetota</taxon>
        <taxon>Coriobacteriia</taxon>
        <taxon>Coriobacteriales</taxon>
        <taxon>Coriobacteriaceae</taxon>
        <taxon>Parvibacter</taxon>
    </lineage>
</organism>
<comment type="caution">
    <text evidence="1">The sequence shown here is derived from an EMBL/GenBank/DDBJ whole genome shotgun (WGS) entry which is preliminary data.</text>
</comment>
<dbReference type="GeneID" id="93355928"/>
<reference evidence="1 4" key="2">
    <citation type="submission" date="2020-08" db="EMBL/GenBank/DDBJ databases">
        <title>Sequencing the genomes of 1000 actinobacteria strains.</title>
        <authorList>
            <person name="Klenk H.-P."/>
        </authorList>
    </citation>
    <scope>NUCLEOTIDE SEQUENCE [LARGE SCALE GENOMIC DNA]</scope>
    <source>
        <strain evidence="1 4">DSM 22242</strain>
    </source>
</reference>
<dbReference type="EMBL" id="SSTM01000001">
    <property type="protein sequence ID" value="TJW12239.1"/>
    <property type="molecule type" value="Genomic_DNA"/>
</dbReference>
<evidence type="ECO:0000313" key="2">
    <source>
        <dbReference type="EMBL" id="TJW12239.1"/>
    </source>
</evidence>
<dbReference type="Proteomes" id="UP000530850">
    <property type="component" value="Unassembled WGS sequence"/>
</dbReference>
<accession>A0A3N0AD01</accession>
<keyword evidence="3" id="KW-1185">Reference proteome</keyword>
<evidence type="ECO:0000313" key="3">
    <source>
        <dbReference type="Proteomes" id="UP000309454"/>
    </source>
</evidence>
<name>A0A3N0AD01_9ACTN</name>
<evidence type="ECO:0000313" key="4">
    <source>
        <dbReference type="Proteomes" id="UP000530850"/>
    </source>
</evidence>
<gene>
    <name evidence="2" type="ORF">E5982_01135</name>
    <name evidence="1" type="ORF">FHR31_000326</name>
</gene>
<dbReference type="OrthoDB" id="2425044at2"/>